<evidence type="ECO:0000256" key="1">
    <source>
        <dbReference type="ARBA" id="ARBA00009463"/>
    </source>
</evidence>
<dbReference type="RefSeq" id="WP_192148732.1">
    <property type="nucleotide sequence ID" value="NZ_JACYXI010000008.1"/>
</dbReference>
<reference evidence="6 7" key="2">
    <citation type="journal article" date="2021" name="Int. J. Syst. Evol. Microbiol.">
        <title>Roseibium litorale sp. nov., isolated from a tidal flat sediment and proposal for the reclassification of Labrenzia polysiphoniae as Roseibium polysiphoniae comb. nov.</title>
        <authorList>
            <person name="Liu Y."/>
            <person name="Pei T."/>
            <person name="Du J."/>
            <person name="Chao M."/>
            <person name="Deng M.R."/>
            <person name="Zhu H."/>
        </authorList>
    </citation>
    <scope>NUCLEOTIDE SEQUENCE [LARGE SCALE GENOMIC DNA]</scope>
    <source>
        <strain evidence="6 7">4C16A</strain>
    </source>
</reference>
<dbReference type="SUPFAM" id="SSF51735">
    <property type="entry name" value="NAD(P)-binding Rossmann-fold domains"/>
    <property type="match status" value="1"/>
</dbReference>
<evidence type="ECO:0000259" key="5">
    <source>
        <dbReference type="Pfam" id="PF02737"/>
    </source>
</evidence>
<dbReference type="PANTHER" id="PTHR48075:SF1">
    <property type="entry name" value="LAMBDA-CRYSTALLIN HOMOLOG"/>
    <property type="match status" value="1"/>
</dbReference>
<dbReference type="EC" id="1.1.1.35" evidence="6"/>
<dbReference type="InterPro" id="IPR008927">
    <property type="entry name" value="6-PGluconate_DH-like_C_sf"/>
</dbReference>
<dbReference type="InterPro" id="IPR036291">
    <property type="entry name" value="NAD(P)-bd_dom_sf"/>
</dbReference>
<feature type="domain" description="3-hydroxyacyl-CoA dehydrogenase C-terminal" evidence="4">
    <location>
        <begin position="185"/>
        <end position="244"/>
    </location>
</feature>
<dbReference type="InterPro" id="IPR013328">
    <property type="entry name" value="6PGD_dom2"/>
</dbReference>
<protein>
    <submittedName>
        <fullName evidence="6">3-hydroxyacyl-CoA dehydrogenase</fullName>
        <ecNumber evidence="6">1.1.1.35</ecNumber>
    </submittedName>
</protein>
<gene>
    <name evidence="6" type="ORF">IG616_13705</name>
</gene>
<evidence type="ECO:0000256" key="3">
    <source>
        <dbReference type="SAM" id="Phobius"/>
    </source>
</evidence>
<dbReference type="SUPFAM" id="SSF48179">
    <property type="entry name" value="6-phosphogluconate dehydrogenase C-terminal domain-like"/>
    <property type="match status" value="1"/>
</dbReference>
<keyword evidence="2 6" id="KW-0560">Oxidoreductase</keyword>
<feature type="transmembrane region" description="Helical" evidence="3">
    <location>
        <begin position="9"/>
        <end position="28"/>
    </location>
</feature>
<dbReference type="PANTHER" id="PTHR48075">
    <property type="entry name" value="3-HYDROXYACYL-COA DEHYDROGENASE FAMILY PROTEIN"/>
    <property type="match status" value="1"/>
</dbReference>
<dbReference type="Proteomes" id="UP000632063">
    <property type="component" value="Unassembled WGS sequence"/>
</dbReference>
<comment type="caution">
    <text evidence="6">The sequence shown here is derived from an EMBL/GenBank/DDBJ whole genome shotgun (WGS) entry which is preliminary data.</text>
</comment>
<dbReference type="Pfam" id="PF02737">
    <property type="entry name" value="3HCDH_N"/>
    <property type="match status" value="1"/>
</dbReference>
<proteinExistence type="inferred from homology"/>
<evidence type="ECO:0000259" key="4">
    <source>
        <dbReference type="Pfam" id="PF00725"/>
    </source>
</evidence>
<evidence type="ECO:0000313" key="6">
    <source>
        <dbReference type="EMBL" id="MBD8892603.1"/>
    </source>
</evidence>
<dbReference type="GO" id="GO:0003857">
    <property type="term" value="F:(3S)-3-hydroxyacyl-CoA dehydrogenase (NAD+) activity"/>
    <property type="evidence" value="ECO:0007669"/>
    <property type="project" value="UniProtKB-EC"/>
</dbReference>
<dbReference type="InterPro" id="IPR006180">
    <property type="entry name" value="3-OHacyl-CoA_DH_CS"/>
</dbReference>
<keyword evidence="3" id="KW-0472">Membrane</keyword>
<name>A0ABR9CPJ5_9HYPH</name>
<dbReference type="PROSITE" id="PS00067">
    <property type="entry name" value="3HCDH"/>
    <property type="match status" value="1"/>
</dbReference>
<feature type="domain" description="3-hydroxyacyl-CoA dehydrogenase NAD binding" evidence="5">
    <location>
        <begin position="8"/>
        <end position="179"/>
    </location>
</feature>
<dbReference type="InterPro" id="IPR006176">
    <property type="entry name" value="3-OHacyl-CoA_DH_NAD-bd"/>
</dbReference>
<comment type="similarity">
    <text evidence="1">Belongs to the 3-hydroxyacyl-CoA dehydrogenase family.</text>
</comment>
<keyword evidence="3" id="KW-1133">Transmembrane helix</keyword>
<keyword evidence="7" id="KW-1185">Reference proteome</keyword>
<keyword evidence="3" id="KW-0812">Transmembrane</keyword>
<sequence>MPDETRQTIAIIGAGLIGTSWAALFAFAGHRVLVHDQDGAACLAAPARINTALAELAALYGHKDRTGDVEVTETLAEAAISAAIIQECIREDLGAKQALYRQLRPLAPAAIIASSTSTFLPSALFDGLQNAQACLTAHPLLPPHLIPVSELVPAPFTAPDTLQTMGRVLKGAGHKVIHLAQEVPGFVLNRLQFAVLGEAMHLVDTGICEPDAIDLAIRHGLGLRWASIGLFANSHLNAAGGIEGSFTSYRAALEPVLQDLKPAHPWSDDLISRIGTAMRRDVPEDRIPTERQERDARIAALRRLLIQLEASPPAGP</sequence>
<dbReference type="InterPro" id="IPR006108">
    <property type="entry name" value="3HC_DH_C"/>
</dbReference>
<evidence type="ECO:0000313" key="7">
    <source>
        <dbReference type="Proteomes" id="UP000632063"/>
    </source>
</evidence>
<dbReference type="Gene3D" id="3.40.50.720">
    <property type="entry name" value="NAD(P)-binding Rossmann-like Domain"/>
    <property type="match status" value="1"/>
</dbReference>
<dbReference type="Pfam" id="PF00725">
    <property type="entry name" value="3HCDH"/>
    <property type="match status" value="1"/>
</dbReference>
<dbReference type="Gene3D" id="1.10.1040.10">
    <property type="entry name" value="N-(1-d-carboxylethyl)-l-norvaline Dehydrogenase, domain 2"/>
    <property type="match status" value="1"/>
</dbReference>
<evidence type="ECO:0000256" key="2">
    <source>
        <dbReference type="ARBA" id="ARBA00023002"/>
    </source>
</evidence>
<accession>A0ABR9CPJ5</accession>
<dbReference type="EMBL" id="JACYXI010000008">
    <property type="protein sequence ID" value="MBD8892603.1"/>
    <property type="molecule type" value="Genomic_DNA"/>
</dbReference>
<reference evidence="7" key="1">
    <citation type="submission" date="2020-09" db="EMBL/GenBank/DDBJ databases">
        <title>The genome sequence of strain Labrenzia suaedae 4C16A.</title>
        <authorList>
            <person name="Liu Y."/>
        </authorList>
    </citation>
    <scope>NUCLEOTIDE SEQUENCE [LARGE SCALE GENOMIC DNA]</scope>
    <source>
        <strain evidence="7">4C16A</strain>
    </source>
</reference>
<organism evidence="6 7">
    <name type="scientific">Roseibium litorale</name>
    <dbReference type="NCBI Taxonomy" id="2803841"/>
    <lineage>
        <taxon>Bacteria</taxon>
        <taxon>Pseudomonadati</taxon>
        <taxon>Pseudomonadota</taxon>
        <taxon>Alphaproteobacteria</taxon>
        <taxon>Hyphomicrobiales</taxon>
        <taxon>Stappiaceae</taxon>
        <taxon>Roseibium</taxon>
    </lineage>
</organism>